<accession>A0A0F8YSG3</accession>
<comment type="caution">
    <text evidence="1">The sequence shown here is derived from an EMBL/GenBank/DDBJ whole genome shotgun (WGS) entry which is preliminary data.</text>
</comment>
<evidence type="ECO:0000313" key="1">
    <source>
        <dbReference type="EMBL" id="KKK84353.1"/>
    </source>
</evidence>
<gene>
    <name evidence="1" type="ORF">LCGC14_2784230</name>
</gene>
<dbReference type="Gene3D" id="3.30.360.10">
    <property type="entry name" value="Dihydrodipicolinate Reductase, domain 2"/>
    <property type="match status" value="1"/>
</dbReference>
<proteinExistence type="predicted"/>
<organism evidence="1">
    <name type="scientific">marine sediment metagenome</name>
    <dbReference type="NCBI Taxonomy" id="412755"/>
    <lineage>
        <taxon>unclassified sequences</taxon>
        <taxon>metagenomes</taxon>
        <taxon>ecological metagenomes</taxon>
    </lineage>
</organism>
<dbReference type="EMBL" id="LAZR01051815">
    <property type="protein sequence ID" value="KKK84353.1"/>
    <property type="molecule type" value="Genomic_DNA"/>
</dbReference>
<feature type="non-terminal residue" evidence="1">
    <location>
        <position position="1"/>
    </location>
</feature>
<sequence>SYSLASAGADEHGLIAIDGRELASSDEFHVFYGYLDQDRDFLESIQQGRRPLTDIEEAVQAMKFVDLLLASRI</sequence>
<name>A0A0F8YSG3_9ZZZZ</name>
<reference evidence="1" key="1">
    <citation type="journal article" date="2015" name="Nature">
        <title>Complex archaea that bridge the gap between prokaryotes and eukaryotes.</title>
        <authorList>
            <person name="Spang A."/>
            <person name="Saw J.H."/>
            <person name="Jorgensen S.L."/>
            <person name="Zaremba-Niedzwiedzka K."/>
            <person name="Martijn J."/>
            <person name="Lind A.E."/>
            <person name="van Eijk R."/>
            <person name="Schleper C."/>
            <person name="Guy L."/>
            <person name="Ettema T.J."/>
        </authorList>
    </citation>
    <scope>NUCLEOTIDE SEQUENCE</scope>
</reference>
<protein>
    <recommendedName>
        <fullName evidence="2">Gfo/Idh/MocA-like oxidoreductase C-terminal domain-containing protein</fullName>
    </recommendedName>
</protein>
<dbReference type="AlphaFoldDB" id="A0A0F8YSG3"/>
<evidence type="ECO:0008006" key="2">
    <source>
        <dbReference type="Google" id="ProtNLM"/>
    </source>
</evidence>